<proteinExistence type="predicted"/>
<dbReference type="EMBL" id="CAXAJV020001292">
    <property type="protein sequence ID" value="CAL7942723.1"/>
    <property type="molecule type" value="Genomic_DNA"/>
</dbReference>
<name>A0ABP1NSR5_XYLVO</name>
<evidence type="ECO:0000313" key="1">
    <source>
        <dbReference type="EMBL" id="CAL7942723.1"/>
    </source>
</evidence>
<organism evidence="1 2">
    <name type="scientific">Xylocopa violacea</name>
    <name type="common">Violet carpenter bee</name>
    <name type="synonym">Apis violacea</name>
    <dbReference type="NCBI Taxonomy" id="135666"/>
    <lineage>
        <taxon>Eukaryota</taxon>
        <taxon>Metazoa</taxon>
        <taxon>Ecdysozoa</taxon>
        <taxon>Arthropoda</taxon>
        <taxon>Hexapoda</taxon>
        <taxon>Insecta</taxon>
        <taxon>Pterygota</taxon>
        <taxon>Neoptera</taxon>
        <taxon>Endopterygota</taxon>
        <taxon>Hymenoptera</taxon>
        <taxon>Apocrita</taxon>
        <taxon>Aculeata</taxon>
        <taxon>Apoidea</taxon>
        <taxon>Anthophila</taxon>
        <taxon>Apidae</taxon>
        <taxon>Xylocopa</taxon>
        <taxon>Xylocopa</taxon>
    </lineage>
</organism>
<dbReference type="Proteomes" id="UP001642520">
    <property type="component" value="Unassembled WGS sequence"/>
</dbReference>
<evidence type="ECO:0000313" key="2">
    <source>
        <dbReference type="Proteomes" id="UP001642520"/>
    </source>
</evidence>
<comment type="caution">
    <text evidence="1">The sequence shown here is derived from an EMBL/GenBank/DDBJ whole genome shotgun (WGS) entry which is preliminary data.</text>
</comment>
<dbReference type="Pfam" id="PF10245">
    <property type="entry name" value="MRP-S22"/>
    <property type="match status" value="1"/>
</dbReference>
<reference evidence="1 2" key="1">
    <citation type="submission" date="2024-08" db="EMBL/GenBank/DDBJ databases">
        <authorList>
            <person name="Will J Nash"/>
            <person name="Angela Man"/>
            <person name="Seanna McTaggart"/>
            <person name="Kendall Baker"/>
            <person name="Tom Barker"/>
            <person name="Leah Catchpole"/>
            <person name="Alex Durrant"/>
            <person name="Karim Gharbi"/>
            <person name="Naomi Irish"/>
            <person name="Gemy Kaithakottil"/>
            <person name="Debby Ku"/>
            <person name="Aaliyah Providence"/>
            <person name="Felix Shaw"/>
            <person name="David Swarbreck"/>
            <person name="Chris Watkins"/>
            <person name="Ann M. McCartney"/>
            <person name="Giulio Formenti"/>
            <person name="Alice Mouton"/>
            <person name="Noel Vella"/>
            <person name="Bjorn M von Reumont"/>
            <person name="Adriana Vella"/>
            <person name="Wilfried Haerty"/>
        </authorList>
    </citation>
    <scope>NUCLEOTIDE SEQUENCE [LARGE SCALE GENOMIC DNA]</scope>
</reference>
<accession>A0ABP1NSR5</accession>
<gene>
    <name evidence="1" type="ORF">XYLVIOL_LOCUS5689</name>
</gene>
<protein>
    <recommendedName>
        <fullName evidence="3">28S ribosomal protein S22, mitochondrial</fullName>
    </recommendedName>
</protein>
<dbReference type="PANTHER" id="PTHR13071">
    <property type="entry name" value="MITOCHONDRIAL 28S RIBOSOMAL PROTEIN S22"/>
    <property type="match status" value="1"/>
</dbReference>
<dbReference type="InterPro" id="IPR019374">
    <property type="entry name" value="Ribosomal_mS22"/>
</dbReference>
<evidence type="ECO:0008006" key="3">
    <source>
        <dbReference type="Google" id="ProtNLM"/>
    </source>
</evidence>
<dbReference type="PANTHER" id="PTHR13071:SF4">
    <property type="entry name" value="SMALL RIBOSOMAL SUBUNIT PROTEIN MS22"/>
    <property type="match status" value="1"/>
</dbReference>
<sequence length="360" mass="42421">MSGRLNFLFRHHHHHHHLSKRPTTWNSCRRFCSSTVPEPKSRTEEEKDPAPIFFDRYVQQLLMTLTRIDYRKVFAARRDGTRLNVPKYKFMTDEELQQARAQIEAKAKGRIQMPPVVKIRSENVEILSDDPGLQDFTETTNVVFTDISFGGNNRNRLIVVREPSGTLRHATSNERHRMNQVYFPIQGREVHTPQMFRDPYLNDLLKREEFEFVLDRACLQFEPDDPEYHRVTREVYSRLNALKKFDTLRSTRHFGPFAFHLAWEKSMDALLVDLLKNHDTEEAAALIRLYHRIHPEAESAKEPIRDDIDLIRAYAELDSSKRNMITNAIKVHQTLLEQKNKMKEGLMKAHGFQDEEIEQT</sequence>
<keyword evidence="2" id="KW-1185">Reference proteome</keyword>